<organism evidence="1 2">
    <name type="scientific">Synergistes jonesii</name>
    <dbReference type="NCBI Taxonomy" id="2754"/>
    <lineage>
        <taxon>Bacteria</taxon>
        <taxon>Thermotogati</taxon>
        <taxon>Synergistota</taxon>
        <taxon>Synergistia</taxon>
        <taxon>Synergistales</taxon>
        <taxon>Synergistaceae</taxon>
        <taxon>Synergistes</taxon>
    </lineage>
</organism>
<dbReference type="GeneID" id="90984013"/>
<reference evidence="1 2" key="1">
    <citation type="submission" date="2014-04" db="EMBL/GenBank/DDBJ databases">
        <title>Draft Genome Sequence of Synergistes jonesii.</title>
        <authorList>
            <person name="Coil D.A."/>
            <person name="Eisen J.A."/>
            <person name="Holland-Moritz H.E."/>
        </authorList>
    </citation>
    <scope>NUCLEOTIDE SEQUENCE [LARGE SCALE GENOMIC DNA]</scope>
    <source>
        <strain evidence="1 2">78-1</strain>
    </source>
</reference>
<dbReference type="Proteomes" id="UP000027665">
    <property type="component" value="Unassembled WGS sequence"/>
</dbReference>
<evidence type="ECO:0000313" key="2">
    <source>
        <dbReference type="Proteomes" id="UP000027665"/>
    </source>
</evidence>
<accession>A0A073IQG6</accession>
<name>A0A073IQG6_9BACT</name>
<dbReference type="OrthoDB" id="10004987at2"/>
<dbReference type="EMBL" id="JMKI01000037">
    <property type="protein sequence ID" value="KEJ91731.1"/>
    <property type="molecule type" value="Genomic_DNA"/>
</dbReference>
<dbReference type="RefSeq" id="WP_037977034.1">
    <property type="nucleotide sequence ID" value="NZ_JAXDSK010000062.1"/>
</dbReference>
<dbReference type="STRING" id="2754.EH55_07085"/>
<proteinExistence type="predicted"/>
<protein>
    <submittedName>
        <fullName evidence="1">Uncharacterized protein</fullName>
    </submittedName>
</protein>
<keyword evidence="2" id="KW-1185">Reference proteome</keyword>
<gene>
    <name evidence="1" type="ORF">EH55_07085</name>
</gene>
<sequence length="87" mass="10032">MEIKRRRRVQRLCQPDKVPKTGILKKPDIEMLYGCAYRTALTRFGDFIPRPLNEQPAVAGCFGKTSPLFWNAEEVWSGYMRLAEARG</sequence>
<evidence type="ECO:0000313" key="1">
    <source>
        <dbReference type="EMBL" id="KEJ91731.1"/>
    </source>
</evidence>
<comment type="caution">
    <text evidence="1">The sequence shown here is derived from an EMBL/GenBank/DDBJ whole genome shotgun (WGS) entry which is preliminary data.</text>
</comment>
<dbReference type="AlphaFoldDB" id="A0A073IQG6"/>